<evidence type="ECO:0000256" key="9">
    <source>
        <dbReference type="ARBA" id="ARBA00023326"/>
    </source>
</evidence>
<evidence type="ECO:0000256" key="3">
    <source>
        <dbReference type="ARBA" id="ARBA00007799"/>
    </source>
</evidence>
<dbReference type="OrthoDB" id="4756206at2759"/>
<dbReference type="AlphaFoldDB" id="A0A9P8L2W0"/>
<evidence type="ECO:0000256" key="6">
    <source>
        <dbReference type="ARBA" id="ARBA00022801"/>
    </source>
</evidence>
<comment type="catalytic activity">
    <reaction evidence="1 10">
        <text>Endohydrolysis of beta-(1-&gt;4)-linkages between D-glucosamine residues in a partly acetylated chitosan.</text>
        <dbReference type="EC" id="3.2.1.132"/>
    </reaction>
</comment>
<keyword evidence="6 10" id="KW-0378">Hydrolase</keyword>
<dbReference type="PANTHER" id="PTHR42061:SF6">
    <property type="entry name" value="ENDO-CHITOSANASE"/>
    <property type="match status" value="1"/>
</dbReference>
<feature type="compositionally biased region" description="Low complexity" evidence="11">
    <location>
        <begin position="28"/>
        <end position="47"/>
    </location>
</feature>
<dbReference type="EMBL" id="JAGHQL010000078">
    <property type="protein sequence ID" value="KAH0541478.1"/>
    <property type="molecule type" value="Genomic_DNA"/>
</dbReference>
<comment type="subcellular location">
    <subcellularLocation>
        <location evidence="2 10">Secreted</location>
    </subcellularLocation>
</comment>
<comment type="function">
    <text evidence="10">Chitosanase catalyzing the endo-type cleavage of chitosan, the deacylated form of chitin. Chitosanase may be crucial in the degradation of the deacetylated portion of chitin in the fungal cell wall.</text>
</comment>
<evidence type="ECO:0000256" key="2">
    <source>
        <dbReference type="ARBA" id="ARBA00004613"/>
    </source>
</evidence>
<proteinExistence type="inferred from homology"/>
<evidence type="ECO:0000256" key="10">
    <source>
        <dbReference type="RuleBase" id="RU361208"/>
    </source>
</evidence>
<feature type="region of interest" description="Disordered" evidence="11">
    <location>
        <begin position="26"/>
        <end position="47"/>
    </location>
</feature>
<feature type="signal peptide" evidence="10">
    <location>
        <begin position="1"/>
        <end position="19"/>
    </location>
</feature>
<comment type="similarity">
    <text evidence="3 10">Belongs to the glycosyl hydrolase 75 family.</text>
</comment>
<evidence type="ECO:0000256" key="5">
    <source>
        <dbReference type="ARBA" id="ARBA00022729"/>
    </source>
</evidence>
<evidence type="ECO:0000256" key="4">
    <source>
        <dbReference type="ARBA" id="ARBA00022525"/>
    </source>
</evidence>
<dbReference type="EC" id="3.2.1.132" evidence="10"/>
<keyword evidence="8 10" id="KW-0326">Glycosidase</keyword>
<feature type="chain" id="PRO_5040540112" description="Endo-chitosanase" evidence="10">
    <location>
        <begin position="20"/>
        <end position="252"/>
    </location>
</feature>
<reference evidence="12" key="1">
    <citation type="submission" date="2021-03" db="EMBL/GenBank/DDBJ databases">
        <title>Comparative genomics and phylogenomic investigation of the class Geoglossomycetes provide insights into ecological specialization and systematics.</title>
        <authorList>
            <person name="Melie T."/>
            <person name="Pirro S."/>
            <person name="Miller A.N."/>
            <person name="Quandt A."/>
        </authorList>
    </citation>
    <scope>NUCLEOTIDE SEQUENCE</scope>
    <source>
        <strain evidence="12">GBOQ0MN5Z8</strain>
    </source>
</reference>
<dbReference type="GO" id="GO:0000272">
    <property type="term" value="P:polysaccharide catabolic process"/>
    <property type="evidence" value="ECO:0007669"/>
    <property type="project" value="UniProtKB-KW"/>
</dbReference>
<keyword evidence="4" id="KW-0964">Secreted</keyword>
<keyword evidence="13" id="KW-1185">Reference proteome</keyword>
<protein>
    <recommendedName>
        <fullName evidence="10">Endo-chitosanase</fullName>
        <ecNumber evidence="10">3.2.1.132</ecNumber>
    </recommendedName>
</protein>
<dbReference type="GO" id="GO:0016977">
    <property type="term" value="F:chitosanase activity"/>
    <property type="evidence" value="ECO:0007669"/>
    <property type="project" value="UniProtKB-EC"/>
</dbReference>
<accession>A0A9P8L2W0</accession>
<gene>
    <name evidence="12" type="ORF">FGG08_004088</name>
</gene>
<keyword evidence="7" id="KW-0119">Carbohydrate metabolism</keyword>
<evidence type="ECO:0000256" key="7">
    <source>
        <dbReference type="ARBA" id="ARBA00023277"/>
    </source>
</evidence>
<evidence type="ECO:0000313" key="12">
    <source>
        <dbReference type="EMBL" id="KAH0541478.1"/>
    </source>
</evidence>
<evidence type="ECO:0000256" key="8">
    <source>
        <dbReference type="ARBA" id="ARBA00023295"/>
    </source>
</evidence>
<comment type="caution">
    <text evidence="12">The sequence shown here is derived from an EMBL/GenBank/DDBJ whole genome shotgun (WGS) entry which is preliminary data.</text>
</comment>
<dbReference type="PANTHER" id="PTHR42061">
    <property type="entry name" value="ENDO-CHITOSANASE"/>
    <property type="match status" value="1"/>
</dbReference>
<dbReference type="Pfam" id="PF07335">
    <property type="entry name" value="Glyco_hydro_75"/>
    <property type="match status" value="1"/>
</dbReference>
<dbReference type="GO" id="GO:0005576">
    <property type="term" value="C:extracellular region"/>
    <property type="evidence" value="ECO:0007669"/>
    <property type="project" value="UniProtKB-SubCell"/>
</dbReference>
<dbReference type="Proteomes" id="UP000698800">
    <property type="component" value="Unassembled WGS sequence"/>
</dbReference>
<keyword evidence="9 10" id="KW-0624">Polysaccharide degradation</keyword>
<evidence type="ECO:0000313" key="13">
    <source>
        <dbReference type="Proteomes" id="UP000698800"/>
    </source>
</evidence>
<dbReference type="InterPro" id="IPR009939">
    <property type="entry name" value="Chitosanase_fungal"/>
</dbReference>
<sequence>MYLTLPFLASALLSSAVSARHISSEGCASSTTTGPAPSASSASSILSTGTRGIPANVEAFREAARGDCSNKLGEAGDFVYCGDNSENPTIIFLKGPGDQFDNMDIDCDGLNPGSGDCSNDQTGQSETAFKDQVKEASNNLVTDLDASKVPYVVFGNDGSDPPFDPAKLNMEPLSVMAVLCGDKLVYGIWGDVNADTSTGEASISLAKLCFPDEDITGDSGHDANDVLYIGFTGKDAVAAESYDWSVLPLPSG</sequence>
<name>A0A9P8L2W0_9PEZI</name>
<organism evidence="12 13">
    <name type="scientific">Glutinoglossum americanum</name>
    <dbReference type="NCBI Taxonomy" id="1670608"/>
    <lineage>
        <taxon>Eukaryota</taxon>
        <taxon>Fungi</taxon>
        <taxon>Dikarya</taxon>
        <taxon>Ascomycota</taxon>
        <taxon>Pezizomycotina</taxon>
        <taxon>Geoglossomycetes</taxon>
        <taxon>Geoglossales</taxon>
        <taxon>Geoglossaceae</taxon>
        <taxon>Glutinoglossum</taxon>
    </lineage>
</organism>
<evidence type="ECO:0000256" key="11">
    <source>
        <dbReference type="SAM" id="MobiDB-lite"/>
    </source>
</evidence>
<keyword evidence="5 10" id="KW-0732">Signal</keyword>
<evidence type="ECO:0000256" key="1">
    <source>
        <dbReference type="ARBA" id="ARBA00000405"/>
    </source>
</evidence>